<feature type="transmembrane region" description="Helical" evidence="1">
    <location>
        <begin position="20"/>
        <end position="40"/>
    </location>
</feature>
<keyword evidence="1" id="KW-0472">Membrane</keyword>
<feature type="transmembrane region" description="Helical" evidence="1">
    <location>
        <begin position="104"/>
        <end position="121"/>
    </location>
</feature>
<keyword evidence="1" id="KW-1133">Transmembrane helix</keyword>
<sequence length="127" mass="13370">MDLLTPDPLAGGQTRGLTLVGVGAMFALAALDLAAAYCAVRYLRTGHWGWWSAGAAGMVALFAVYAASLEYAELATVTLGWIVILQVGVVVMDRVANGIVLPPSKWLAIAGILLLMSYLVLAPNREP</sequence>
<evidence type="ECO:0000256" key="1">
    <source>
        <dbReference type="SAM" id="Phobius"/>
    </source>
</evidence>
<organism evidence="2 3">
    <name type="scientific">Cryptosporangium japonicum</name>
    <dbReference type="NCBI Taxonomy" id="80872"/>
    <lineage>
        <taxon>Bacteria</taxon>
        <taxon>Bacillati</taxon>
        <taxon>Actinomycetota</taxon>
        <taxon>Actinomycetes</taxon>
        <taxon>Cryptosporangiales</taxon>
        <taxon>Cryptosporangiaceae</taxon>
        <taxon>Cryptosporangium</taxon>
    </lineage>
</organism>
<evidence type="ECO:0008006" key="4">
    <source>
        <dbReference type="Google" id="ProtNLM"/>
    </source>
</evidence>
<proteinExistence type="predicted"/>
<dbReference type="Proteomes" id="UP001500967">
    <property type="component" value="Unassembled WGS sequence"/>
</dbReference>
<gene>
    <name evidence="2" type="ORF">GCM10009539_26640</name>
</gene>
<feature type="transmembrane region" description="Helical" evidence="1">
    <location>
        <begin position="47"/>
        <end position="68"/>
    </location>
</feature>
<accession>A0ABP3DTV9</accession>
<feature type="transmembrane region" description="Helical" evidence="1">
    <location>
        <begin position="74"/>
        <end position="92"/>
    </location>
</feature>
<comment type="caution">
    <text evidence="2">The sequence shown here is derived from an EMBL/GenBank/DDBJ whole genome shotgun (WGS) entry which is preliminary data.</text>
</comment>
<keyword evidence="1" id="KW-0812">Transmembrane</keyword>
<protein>
    <recommendedName>
        <fullName evidence="4">Integral membrane protein</fullName>
    </recommendedName>
</protein>
<keyword evidence="3" id="KW-1185">Reference proteome</keyword>
<evidence type="ECO:0000313" key="3">
    <source>
        <dbReference type="Proteomes" id="UP001500967"/>
    </source>
</evidence>
<name>A0ABP3DTV9_9ACTN</name>
<evidence type="ECO:0000313" key="2">
    <source>
        <dbReference type="EMBL" id="GAA0240012.1"/>
    </source>
</evidence>
<dbReference type="RefSeq" id="WP_344649099.1">
    <property type="nucleotide sequence ID" value="NZ_BAAAGX010000010.1"/>
</dbReference>
<dbReference type="EMBL" id="BAAAGX010000010">
    <property type="protein sequence ID" value="GAA0240012.1"/>
    <property type="molecule type" value="Genomic_DNA"/>
</dbReference>
<reference evidence="3" key="1">
    <citation type="journal article" date="2019" name="Int. J. Syst. Evol. Microbiol.">
        <title>The Global Catalogue of Microorganisms (GCM) 10K type strain sequencing project: providing services to taxonomists for standard genome sequencing and annotation.</title>
        <authorList>
            <consortium name="The Broad Institute Genomics Platform"/>
            <consortium name="The Broad Institute Genome Sequencing Center for Infectious Disease"/>
            <person name="Wu L."/>
            <person name="Ma J."/>
        </authorList>
    </citation>
    <scope>NUCLEOTIDE SEQUENCE [LARGE SCALE GENOMIC DNA]</scope>
    <source>
        <strain evidence="3">JCM 10425</strain>
    </source>
</reference>